<comment type="similarity">
    <text evidence="2 8">Belongs to the extradiol ring-cleavage dioxygenase family.</text>
</comment>
<evidence type="ECO:0000256" key="3">
    <source>
        <dbReference type="ARBA" id="ARBA00022723"/>
    </source>
</evidence>
<organism evidence="10 11">
    <name type="scientific">Croceicoccus esteveae</name>
    <dbReference type="NCBI Taxonomy" id="3075597"/>
    <lineage>
        <taxon>Bacteria</taxon>
        <taxon>Pseudomonadati</taxon>
        <taxon>Pseudomonadota</taxon>
        <taxon>Alphaproteobacteria</taxon>
        <taxon>Sphingomonadales</taxon>
        <taxon>Erythrobacteraceae</taxon>
        <taxon>Croceicoccus</taxon>
    </lineage>
</organism>
<dbReference type="InterPro" id="IPR000486">
    <property type="entry name" value="Xdiol_ring_cleave_dOase_1/2"/>
</dbReference>
<comment type="cofactor">
    <cofactor evidence="1 8">
        <name>Fe(2+)</name>
        <dbReference type="ChEBI" id="CHEBI:29033"/>
    </cofactor>
</comment>
<evidence type="ECO:0000256" key="8">
    <source>
        <dbReference type="RuleBase" id="RU000683"/>
    </source>
</evidence>
<dbReference type="EMBL" id="JAVRHS010000002">
    <property type="protein sequence ID" value="MDT0575350.1"/>
    <property type="molecule type" value="Genomic_DNA"/>
</dbReference>
<dbReference type="CDD" id="cd07237">
    <property type="entry name" value="BphC1-RGP6_C_like"/>
    <property type="match status" value="1"/>
</dbReference>
<dbReference type="InterPro" id="IPR037523">
    <property type="entry name" value="VOC_core"/>
</dbReference>
<dbReference type="Gene3D" id="3.10.180.10">
    <property type="entry name" value="2,3-Dihydroxybiphenyl 1,2-Dioxygenase, domain 1"/>
    <property type="match status" value="2"/>
</dbReference>
<dbReference type="PROSITE" id="PS51819">
    <property type="entry name" value="VOC"/>
    <property type="match status" value="2"/>
</dbReference>
<feature type="domain" description="VOC" evidence="9">
    <location>
        <begin position="142"/>
        <end position="267"/>
    </location>
</feature>
<keyword evidence="11" id="KW-1185">Reference proteome</keyword>
<proteinExistence type="inferred from homology"/>
<feature type="domain" description="VOC" evidence="9">
    <location>
        <begin position="5"/>
        <end position="119"/>
    </location>
</feature>
<comment type="caution">
    <text evidence="10">The sequence shown here is derived from an EMBL/GenBank/DDBJ whole genome shotgun (WGS) entry which is preliminary data.</text>
</comment>
<evidence type="ECO:0000256" key="5">
    <source>
        <dbReference type="ARBA" id="ARBA00022964"/>
    </source>
</evidence>
<dbReference type="SUPFAM" id="SSF54593">
    <property type="entry name" value="Glyoxalase/Bleomycin resistance protein/Dihydroxybiphenyl dioxygenase"/>
    <property type="match status" value="1"/>
</dbReference>
<dbReference type="Pfam" id="PF22632">
    <property type="entry name" value="BphC_D1"/>
    <property type="match status" value="1"/>
</dbReference>
<dbReference type="InterPro" id="IPR029068">
    <property type="entry name" value="Glyas_Bleomycin-R_OHBP_Dase"/>
</dbReference>
<protein>
    <submittedName>
        <fullName evidence="10">VOC family protein</fullName>
    </submittedName>
</protein>
<evidence type="ECO:0000256" key="7">
    <source>
        <dbReference type="ARBA" id="ARBA00023004"/>
    </source>
</evidence>
<keyword evidence="4 8" id="KW-0058">Aromatic hydrocarbons catabolism</keyword>
<evidence type="ECO:0000256" key="6">
    <source>
        <dbReference type="ARBA" id="ARBA00023002"/>
    </source>
</evidence>
<keyword evidence="6 8" id="KW-0560">Oxidoreductase</keyword>
<evidence type="ECO:0000313" key="10">
    <source>
        <dbReference type="EMBL" id="MDT0575350.1"/>
    </source>
</evidence>
<keyword evidence="7 8" id="KW-0408">Iron</keyword>
<dbReference type="PROSITE" id="PS00082">
    <property type="entry name" value="EXTRADIOL_DIOXYGENAS"/>
    <property type="match status" value="1"/>
</dbReference>
<keyword evidence="3" id="KW-0479">Metal-binding</keyword>
<dbReference type="CDD" id="cd07252">
    <property type="entry name" value="BphC1-RGP6_N_like"/>
    <property type="match status" value="1"/>
</dbReference>
<accession>A0ABU2ZFH3</accession>
<reference evidence="10 11" key="1">
    <citation type="submission" date="2023-09" db="EMBL/GenBank/DDBJ databases">
        <authorList>
            <person name="Rey-Velasco X."/>
        </authorList>
    </citation>
    <scope>NUCLEOTIDE SEQUENCE [LARGE SCALE GENOMIC DNA]</scope>
    <source>
        <strain evidence="10 11">F390</strain>
    </source>
</reference>
<dbReference type="RefSeq" id="WP_311339919.1">
    <property type="nucleotide sequence ID" value="NZ_JAVRHS010000002.1"/>
</dbReference>
<name>A0ABU2ZFH3_9SPHN</name>
<evidence type="ECO:0000259" key="9">
    <source>
        <dbReference type="PROSITE" id="PS51819"/>
    </source>
</evidence>
<dbReference type="Pfam" id="PF00903">
    <property type="entry name" value="Glyoxalase"/>
    <property type="match status" value="1"/>
</dbReference>
<evidence type="ECO:0000256" key="4">
    <source>
        <dbReference type="ARBA" id="ARBA00022797"/>
    </source>
</evidence>
<evidence type="ECO:0000313" key="11">
    <source>
        <dbReference type="Proteomes" id="UP001259803"/>
    </source>
</evidence>
<evidence type="ECO:0000256" key="2">
    <source>
        <dbReference type="ARBA" id="ARBA00008784"/>
    </source>
</evidence>
<dbReference type="InterPro" id="IPR004360">
    <property type="entry name" value="Glyas_Fos-R_dOase_dom"/>
</dbReference>
<gene>
    <name evidence="10" type="ORF">RM533_04035</name>
</gene>
<sequence>MAVRSLAYIRIAAQDTAAWRSFGCDILGVALAHDEADRLDFRIDARPWRLRIEKSDRDGFAAAGFECANEADWAAVLKRVEAAGHKVTHHTTQEAAGRAASGLASFTDPSDNAIELVWGSRVSGTPFVSPQAVSGFVTGDGGMGHIVLPSSAFEETRAFYRDCLGFGMSDEMRVHFPDGPAAGLGLAFMHAAGPRHHAIAFGEFPAPSGAIHAMLEVQTIDDVGFALDRALDAGCHISSTLGRHTNDHMISFYVRTPAGFDMEYGCGGLLTEDWSRFTPTFTEKEDLWGHRWDFGQ</sequence>
<evidence type="ECO:0000256" key="1">
    <source>
        <dbReference type="ARBA" id="ARBA00001954"/>
    </source>
</evidence>
<dbReference type="Proteomes" id="UP001259803">
    <property type="component" value="Unassembled WGS sequence"/>
</dbReference>
<keyword evidence="5 8" id="KW-0223">Dioxygenase</keyword>